<keyword evidence="5" id="KW-1133">Transmembrane helix</keyword>
<evidence type="ECO:0000313" key="9">
    <source>
        <dbReference type="EMBL" id="TCS41336.1"/>
    </source>
</evidence>
<dbReference type="EMBL" id="SLZR01000006">
    <property type="protein sequence ID" value="TCS41336.1"/>
    <property type="molecule type" value="Genomic_DNA"/>
</dbReference>
<dbReference type="RefSeq" id="WP_132701311.1">
    <property type="nucleotide sequence ID" value="NZ_SLZR01000006.1"/>
</dbReference>
<dbReference type="Proteomes" id="UP000295793">
    <property type="component" value="Unassembled WGS sequence"/>
</dbReference>
<keyword evidence="5" id="KW-0472">Membrane</keyword>
<dbReference type="GO" id="GO:0016020">
    <property type="term" value="C:membrane"/>
    <property type="evidence" value="ECO:0007669"/>
    <property type="project" value="InterPro"/>
</dbReference>
<comment type="cofactor">
    <cofactor evidence="1">
        <name>Mg(2+)</name>
        <dbReference type="ChEBI" id="CHEBI:18420"/>
    </cofactor>
</comment>
<dbReference type="PROSITE" id="PS50885">
    <property type="entry name" value="HAMP"/>
    <property type="match status" value="1"/>
</dbReference>
<feature type="domain" description="GGDEF" evidence="8">
    <location>
        <begin position="305"/>
        <end position="450"/>
    </location>
</feature>
<evidence type="ECO:0000259" key="6">
    <source>
        <dbReference type="PROSITE" id="PS50883"/>
    </source>
</evidence>
<dbReference type="SMART" id="SM00052">
    <property type="entry name" value="EAL"/>
    <property type="match status" value="1"/>
</dbReference>
<feature type="domain" description="HAMP" evidence="7">
    <location>
        <begin position="215"/>
        <end position="269"/>
    </location>
</feature>
<evidence type="ECO:0000259" key="7">
    <source>
        <dbReference type="PROSITE" id="PS50885"/>
    </source>
</evidence>
<dbReference type="PANTHER" id="PTHR44757">
    <property type="entry name" value="DIGUANYLATE CYCLASE DGCP"/>
    <property type="match status" value="1"/>
</dbReference>
<proteinExistence type="predicted"/>
<keyword evidence="10" id="KW-1185">Reference proteome</keyword>
<dbReference type="CDD" id="cd01948">
    <property type="entry name" value="EAL"/>
    <property type="match status" value="1"/>
</dbReference>
<feature type="domain" description="EAL" evidence="6">
    <location>
        <begin position="459"/>
        <end position="713"/>
    </location>
</feature>
<feature type="transmembrane region" description="Helical" evidence="5">
    <location>
        <begin position="191"/>
        <end position="213"/>
    </location>
</feature>
<comment type="catalytic activity">
    <reaction evidence="4">
        <text>3',3'-c-di-GMP + H2O = 5'-phosphoguanylyl(3'-&gt;5')guanosine + H(+)</text>
        <dbReference type="Rhea" id="RHEA:24902"/>
        <dbReference type="ChEBI" id="CHEBI:15377"/>
        <dbReference type="ChEBI" id="CHEBI:15378"/>
        <dbReference type="ChEBI" id="CHEBI:58754"/>
        <dbReference type="ChEBI" id="CHEBI:58805"/>
        <dbReference type="EC" id="3.1.4.52"/>
    </reaction>
    <physiologicalReaction direction="left-to-right" evidence="4">
        <dbReference type="Rhea" id="RHEA:24903"/>
    </physiologicalReaction>
</comment>
<dbReference type="InterPro" id="IPR001633">
    <property type="entry name" value="EAL_dom"/>
</dbReference>
<dbReference type="SUPFAM" id="SSF55073">
    <property type="entry name" value="Nucleotide cyclase"/>
    <property type="match status" value="1"/>
</dbReference>
<accession>A0A4R3I8L5</accession>
<organism evidence="9 10">
    <name type="scientific">Reinekea marinisedimentorum</name>
    <dbReference type="NCBI Taxonomy" id="230495"/>
    <lineage>
        <taxon>Bacteria</taxon>
        <taxon>Pseudomonadati</taxon>
        <taxon>Pseudomonadota</taxon>
        <taxon>Gammaproteobacteria</taxon>
        <taxon>Oceanospirillales</taxon>
        <taxon>Saccharospirillaceae</taxon>
        <taxon>Reinekea</taxon>
    </lineage>
</organism>
<dbReference type="GO" id="GO:0007165">
    <property type="term" value="P:signal transduction"/>
    <property type="evidence" value="ECO:0007669"/>
    <property type="project" value="InterPro"/>
</dbReference>
<dbReference type="AlphaFoldDB" id="A0A4R3I8L5"/>
<evidence type="ECO:0000313" key="10">
    <source>
        <dbReference type="Proteomes" id="UP000295793"/>
    </source>
</evidence>
<protein>
    <recommendedName>
        <fullName evidence="2">cyclic-guanylate-specific phosphodiesterase</fullName>
        <ecNumber evidence="2">3.1.4.52</ecNumber>
    </recommendedName>
</protein>
<dbReference type="OrthoDB" id="8416215at2"/>
<dbReference type="SUPFAM" id="SSF158472">
    <property type="entry name" value="HAMP domain-like"/>
    <property type="match status" value="1"/>
</dbReference>
<dbReference type="FunFam" id="3.30.70.270:FF:000001">
    <property type="entry name" value="Diguanylate cyclase domain protein"/>
    <property type="match status" value="1"/>
</dbReference>
<feature type="transmembrane region" description="Helical" evidence="5">
    <location>
        <begin position="6"/>
        <end position="28"/>
    </location>
</feature>
<dbReference type="SUPFAM" id="SSF141868">
    <property type="entry name" value="EAL domain-like"/>
    <property type="match status" value="1"/>
</dbReference>
<dbReference type="CDD" id="cd01949">
    <property type="entry name" value="GGDEF"/>
    <property type="match status" value="1"/>
</dbReference>
<dbReference type="Pfam" id="PF00563">
    <property type="entry name" value="EAL"/>
    <property type="match status" value="1"/>
</dbReference>
<dbReference type="PROSITE" id="PS50887">
    <property type="entry name" value="GGDEF"/>
    <property type="match status" value="1"/>
</dbReference>
<dbReference type="PANTHER" id="PTHR44757:SF2">
    <property type="entry name" value="BIOFILM ARCHITECTURE MAINTENANCE PROTEIN MBAA"/>
    <property type="match status" value="1"/>
</dbReference>
<dbReference type="PROSITE" id="PS50883">
    <property type="entry name" value="EAL"/>
    <property type="match status" value="1"/>
</dbReference>
<dbReference type="CDD" id="cd06225">
    <property type="entry name" value="HAMP"/>
    <property type="match status" value="1"/>
</dbReference>
<dbReference type="SMART" id="SM00304">
    <property type="entry name" value="HAMP"/>
    <property type="match status" value="1"/>
</dbReference>
<evidence type="ECO:0000256" key="3">
    <source>
        <dbReference type="ARBA" id="ARBA00022636"/>
    </source>
</evidence>
<dbReference type="FunFam" id="3.20.20.450:FF:000001">
    <property type="entry name" value="Cyclic di-GMP phosphodiesterase yahA"/>
    <property type="match status" value="1"/>
</dbReference>
<dbReference type="EC" id="3.1.4.52" evidence="2"/>
<dbReference type="InterPro" id="IPR029787">
    <property type="entry name" value="Nucleotide_cyclase"/>
</dbReference>
<dbReference type="InterPro" id="IPR035919">
    <property type="entry name" value="EAL_sf"/>
</dbReference>
<evidence type="ECO:0000256" key="1">
    <source>
        <dbReference type="ARBA" id="ARBA00001946"/>
    </source>
</evidence>
<dbReference type="Pfam" id="PF00990">
    <property type="entry name" value="GGDEF"/>
    <property type="match status" value="1"/>
</dbReference>
<evidence type="ECO:0000256" key="2">
    <source>
        <dbReference type="ARBA" id="ARBA00012282"/>
    </source>
</evidence>
<dbReference type="GO" id="GO:0071732">
    <property type="term" value="P:cellular response to nitric oxide"/>
    <property type="evidence" value="ECO:0007669"/>
    <property type="project" value="UniProtKB-ARBA"/>
</dbReference>
<dbReference type="Gene3D" id="6.10.340.10">
    <property type="match status" value="1"/>
</dbReference>
<evidence type="ECO:0000256" key="4">
    <source>
        <dbReference type="ARBA" id="ARBA00051114"/>
    </source>
</evidence>
<dbReference type="InterPro" id="IPR000160">
    <property type="entry name" value="GGDEF_dom"/>
</dbReference>
<keyword evidence="3" id="KW-0973">c-di-GMP</keyword>
<name>A0A4R3I8L5_9GAMM</name>
<dbReference type="InterPro" id="IPR052155">
    <property type="entry name" value="Biofilm_reg_signaling"/>
</dbReference>
<keyword evidence="5" id="KW-0812">Transmembrane</keyword>
<evidence type="ECO:0000259" key="8">
    <source>
        <dbReference type="PROSITE" id="PS50887"/>
    </source>
</evidence>
<dbReference type="Gene3D" id="3.30.70.270">
    <property type="match status" value="1"/>
</dbReference>
<evidence type="ECO:0000256" key="5">
    <source>
        <dbReference type="SAM" id="Phobius"/>
    </source>
</evidence>
<dbReference type="Gene3D" id="3.20.20.450">
    <property type="entry name" value="EAL domain"/>
    <property type="match status" value="1"/>
</dbReference>
<dbReference type="NCBIfam" id="TIGR00254">
    <property type="entry name" value="GGDEF"/>
    <property type="match status" value="1"/>
</dbReference>
<sequence>MKLQTRYSLLLTGMILSVLVVLGTLLFIQFRITLKNGLDSSSQILEANLDKQLERNGTNLNHVLAINLANPVYSFDTEEMYHQLQSVLSLPSVEYAIIYDNNGALIHEGEEEISRYGELLTDPFMTNALKAEDYLTQKSDSILDVSHPLFIGSQQLGGVRVGLSLTENKQDIQTMGEELRHVFEQGISENLLLFGSTILLIVGLFGVVLATTISRNITRPIKLLAEYANNVSSGKINYPVGLPNDRRDELGELSRSIVKMIIGLKEINDRARHQAKHDQLTNIPNRTLFNEYLETALANAEQKEHEMAILFIDLDDFKRINDTLGHAAGDELLQQFSKRLSSSLRAHDFMGVGHDETYAGIARLGGDEFTVLLDNISSDENIIRVADRILSKAQQPFSLSSGQEIVVGASIGITMYPKDGTEKNQLLSNADIAMYSAKSRGKNNFAFFTSSMNTEVQNRLELENDLRSAMENKQLKLYYQPLFSSLDNRVVGAEALLRWQHPKKGFISPDAFIPVAEQTGLIHTLGEWVIETACEQVKRWQQHSRVDLYCAVNISGVQLLNRNLPENIKAITDRHQLTAGNLHIELTETALLTNEEDASNILEELHAQGIDIWMDDFGTGYSSLSFLKKFCAQGVKVDKSFIHDMETDEDSRGIVKAVIAMAKSLNLRITAEGLETASQVEQLREYGCDNLQGYYLARPMPAEQLSEMMIRLPELFKPFNTNSVSEKAS</sequence>
<comment type="caution">
    <text evidence="9">The sequence shown here is derived from an EMBL/GenBank/DDBJ whole genome shotgun (WGS) entry which is preliminary data.</text>
</comment>
<reference evidence="9 10" key="1">
    <citation type="submission" date="2019-03" db="EMBL/GenBank/DDBJ databases">
        <title>Genomic Encyclopedia of Archaeal and Bacterial Type Strains, Phase II (KMG-II): from individual species to whole genera.</title>
        <authorList>
            <person name="Goeker M."/>
        </authorList>
    </citation>
    <scope>NUCLEOTIDE SEQUENCE [LARGE SCALE GENOMIC DNA]</scope>
    <source>
        <strain evidence="9 10">DSM 15388</strain>
    </source>
</reference>
<dbReference type="SMART" id="SM00267">
    <property type="entry name" value="GGDEF"/>
    <property type="match status" value="1"/>
</dbReference>
<gene>
    <name evidence="9" type="ORF">BCF53_10667</name>
</gene>
<dbReference type="InterPro" id="IPR043128">
    <property type="entry name" value="Rev_trsase/Diguanyl_cyclase"/>
</dbReference>
<dbReference type="GO" id="GO:0071111">
    <property type="term" value="F:cyclic-guanylate-specific phosphodiesterase activity"/>
    <property type="evidence" value="ECO:0007669"/>
    <property type="project" value="UniProtKB-EC"/>
</dbReference>
<dbReference type="Pfam" id="PF00672">
    <property type="entry name" value="HAMP"/>
    <property type="match status" value="1"/>
</dbReference>
<dbReference type="InterPro" id="IPR003660">
    <property type="entry name" value="HAMP_dom"/>
</dbReference>